<name>A0ABT5DSS5_9BACT</name>
<dbReference type="Proteomes" id="UP001221686">
    <property type="component" value="Unassembled WGS sequence"/>
</dbReference>
<gene>
    <name evidence="2" type="ORF">POL25_04415</name>
</gene>
<dbReference type="Gene3D" id="1.10.1660.10">
    <property type="match status" value="1"/>
</dbReference>
<feature type="domain" description="HTH merR-type" evidence="1">
    <location>
        <begin position="41"/>
        <end position="102"/>
    </location>
</feature>
<dbReference type="SUPFAM" id="SSF46955">
    <property type="entry name" value="Putative DNA-binding domain"/>
    <property type="match status" value="1"/>
</dbReference>
<protein>
    <recommendedName>
        <fullName evidence="1">HTH merR-type domain-containing protein</fullName>
    </recommendedName>
</protein>
<dbReference type="InterPro" id="IPR009061">
    <property type="entry name" value="DNA-bd_dom_put_sf"/>
</dbReference>
<evidence type="ECO:0000313" key="2">
    <source>
        <dbReference type="EMBL" id="MDC0716124.1"/>
    </source>
</evidence>
<accession>A0ABT5DSS5</accession>
<dbReference type="RefSeq" id="WP_272084572.1">
    <property type="nucleotide sequence ID" value="NZ_JAQNDL010000001.1"/>
</dbReference>
<reference evidence="2 3" key="1">
    <citation type="submission" date="2022-11" db="EMBL/GenBank/DDBJ databases">
        <title>Minimal conservation of predation-associated metabolite biosynthetic gene clusters underscores biosynthetic potential of Myxococcota including descriptions for ten novel species: Archangium lansinium sp. nov., Myxococcus landrumus sp. nov., Nannocystis bai.</title>
        <authorList>
            <person name="Ahearne A."/>
            <person name="Stevens C."/>
            <person name="Dowd S."/>
        </authorList>
    </citation>
    <scope>NUCLEOTIDE SEQUENCE [LARGE SCALE GENOMIC DNA]</scope>
    <source>
        <strain evidence="2 3">BB15-2</strain>
    </source>
</reference>
<dbReference type="EMBL" id="JAQNDL010000001">
    <property type="protein sequence ID" value="MDC0716124.1"/>
    <property type="molecule type" value="Genomic_DNA"/>
</dbReference>
<organism evidence="2 3">
    <name type="scientific">Nannocystis bainbridge</name>
    <dbReference type="NCBI Taxonomy" id="2995303"/>
    <lineage>
        <taxon>Bacteria</taxon>
        <taxon>Pseudomonadati</taxon>
        <taxon>Myxococcota</taxon>
        <taxon>Polyangia</taxon>
        <taxon>Nannocystales</taxon>
        <taxon>Nannocystaceae</taxon>
        <taxon>Nannocystis</taxon>
    </lineage>
</organism>
<proteinExistence type="predicted"/>
<evidence type="ECO:0000259" key="1">
    <source>
        <dbReference type="Pfam" id="PF13411"/>
    </source>
</evidence>
<sequence>MPQELKTLPRFATSEEVEAAMTQGAVEVFKSLPNVYVLAEQVAGAGGIEKLSLTDWVRAGLLPKPEGTGGRGNRSRYPLYAVTCAHFVKGQREMGFSLAELRPQLIVKFGKKVVELLAEPRQSRNEARKSRLSDA</sequence>
<evidence type="ECO:0000313" key="3">
    <source>
        <dbReference type="Proteomes" id="UP001221686"/>
    </source>
</evidence>
<dbReference type="InterPro" id="IPR000551">
    <property type="entry name" value="MerR-type_HTH_dom"/>
</dbReference>
<keyword evidence="3" id="KW-1185">Reference proteome</keyword>
<comment type="caution">
    <text evidence="2">The sequence shown here is derived from an EMBL/GenBank/DDBJ whole genome shotgun (WGS) entry which is preliminary data.</text>
</comment>
<dbReference type="Pfam" id="PF13411">
    <property type="entry name" value="MerR_1"/>
    <property type="match status" value="1"/>
</dbReference>